<comment type="caution">
    <text evidence="2">The sequence shown here is derived from an EMBL/GenBank/DDBJ whole genome shotgun (WGS) entry which is preliminary data.</text>
</comment>
<keyword evidence="1" id="KW-1133">Transmembrane helix</keyword>
<sequence length="97" mass="11552">MAGSLRFRPFLDPGLHLKAVALRLRLEVCFSRYHFRRRGGLPCVLLLFLYCFFSTFSRTFWRFRVNNETLKPRCGFQIVLQFLLLLRSIGMMTIQFV</sequence>
<protein>
    <recommendedName>
        <fullName evidence="4">Transmembrane protein</fullName>
    </recommendedName>
</protein>
<keyword evidence="1" id="KW-0472">Membrane</keyword>
<organism evidence="2 3">
    <name type="scientific">Dissostichus mawsoni</name>
    <name type="common">Antarctic cod</name>
    <dbReference type="NCBI Taxonomy" id="36200"/>
    <lineage>
        <taxon>Eukaryota</taxon>
        <taxon>Metazoa</taxon>
        <taxon>Chordata</taxon>
        <taxon>Craniata</taxon>
        <taxon>Vertebrata</taxon>
        <taxon>Euteleostomi</taxon>
        <taxon>Actinopterygii</taxon>
        <taxon>Neopterygii</taxon>
        <taxon>Teleostei</taxon>
        <taxon>Neoteleostei</taxon>
        <taxon>Acanthomorphata</taxon>
        <taxon>Eupercaria</taxon>
        <taxon>Perciformes</taxon>
        <taxon>Notothenioidei</taxon>
        <taxon>Nototheniidae</taxon>
        <taxon>Dissostichus</taxon>
    </lineage>
</organism>
<feature type="transmembrane region" description="Helical" evidence="1">
    <location>
        <begin position="76"/>
        <end position="94"/>
    </location>
</feature>
<reference evidence="2 3" key="1">
    <citation type="submission" date="2020-03" db="EMBL/GenBank/DDBJ databases">
        <title>Dissostichus mawsoni Genome sequencing and assembly.</title>
        <authorList>
            <person name="Park H."/>
        </authorList>
    </citation>
    <scope>NUCLEOTIDE SEQUENCE [LARGE SCALE GENOMIC DNA]</scope>
    <source>
        <strain evidence="2">DM0001</strain>
        <tissue evidence="2">Muscle</tissue>
    </source>
</reference>
<name>A0A7J5Y3T8_DISMA</name>
<keyword evidence="3" id="KW-1185">Reference proteome</keyword>
<accession>A0A7J5Y3T8</accession>
<evidence type="ECO:0000313" key="3">
    <source>
        <dbReference type="Proteomes" id="UP000518266"/>
    </source>
</evidence>
<evidence type="ECO:0000256" key="1">
    <source>
        <dbReference type="SAM" id="Phobius"/>
    </source>
</evidence>
<evidence type="ECO:0008006" key="4">
    <source>
        <dbReference type="Google" id="ProtNLM"/>
    </source>
</evidence>
<dbReference type="Proteomes" id="UP000518266">
    <property type="component" value="Unassembled WGS sequence"/>
</dbReference>
<proteinExistence type="predicted"/>
<evidence type="ECO:0000313" key="2">
    <source>
        <dbReference type="EMBL" id="KAF3844092.1"/>
    </source>
</evidence>
<keyword evidence="1" id="KW-0812">Transmembrane</keyword>
<gene>
    <name evidence="2" type="ORF">F7725_016140</name>
</gene>
<dbReference type="EMBL" id="JAAKFY010000017">
    <property type="protein sequence ID" value="KAF3844092.1"/>
    <property type="molecule type" value="Genomic_DNA"/>
</dbReference>
<feature type="transmembrane region" description="Helical" evidence="1">
    <location>
        <begin position="39"/>
        <end position="56"/>
    </location>
</feature>
<dbReference type="AlphaFoldDB" id="A0A7J5Y3T8"/>